<evidence type="ECO:0000313" key="4">
    <source>
        <dbReference type="Proteomes" id="UP000034181"/>
    </source>
</evidence>
<protein>
    <recommendedName>
        <fullName evidence="2">7 transmembrane helices usually fused to an inactive transglutaminase domain-containing protein</fullName>
    </recommendedName>
</protein>
<proteinExistence type="predicted"/>
<keyword evidence="1" id="KW-0472">Membrane</keyword>
<dbReference type="EMBL" id="LBUZ01000031">
    <property type="protein sequence ID" value="KKQ74459.1"/>
    <property type="molecule type" value="Genomic_DNA"/>
</dbReference>
<evidence type="ECO:0000256" key="1">
    <source>
        <dbReference type="SAM" id="Phobius"/>
    </source>
</evidence>
<feature type="transmembrane region" description="Helical" evidence="1">
    <location>
        <begin position="107"/>
        <end position="127"/>
    </location>
</feature>
<feature type="transmembrane region" description="Helical" evidence="1">
    <location>
        <begin position="139"/>
        <end position="158"/>
    </location>
</feature>
<dbReference type="AlphaFoldDB" id="A0A0G0ML44"/>
<organism evidence="3 4">
    <name type="scientific">Candidatus Woesebacteria bacterium GW2011_GWB1_38_5b</name>
    <dbReference type="NCBI Taxonomy" id="1618569"/>
    <lineage>
        <taxon>Bacteria</taxon>
        <taxon>Candidatus Woeseibacteriota</taxon>
    </lineage>
</organism>
<reference evidence="3 4" key="1">
    <citation type="journal article" date="2015" name="Nature">
        <title>rRNA introns, odd ribosomes, and small enigmatic genomes across a large radiation of phyla.</title>
        <authorList>
            <person name="Brown C.T."/>
            <person name="Hug L.A."/>
            <person name="Thomas B.C."/>
            <person name="Sharon I."/>
            <person name="Castelle C.J."/>
            <person name="Singh A."/>
            <person name="Wilkins M.J."/>
            <person name="Williams K.H."/>
            <person name="Banfield J.F."/>
        </authorList>
    </citation>
    <scope>NUCLEOTIDE SEQUENCE [LARGE SCALE GENOMIC DNA]</scope>
</reference>
<feature type="transmembrane region" description="Helical" evidence="1">
    <location>
        <begin position="46"/>
        <end position="74"/>
    </location>
</feature>
<dbReference type="InterPro" id="IPR025840">
    <property type="entry name" value="7TM_transglut"/>
</dbReference>
<accession>A0A0G0ML44</accession>
<evidence type="ECO:0000313" key="3">
    <source>
        <dbReference type="EMBL" id="KKQ74459.1"/>
    </source>
</evidence>
<comment type="caution">
    <text evidence="3">The sequence shown here is derived from an EMBL/GenBank/DDBJ whole genome shotgun (WGS) entry which is preliminary data.</text>
</comment>
<feature type="domain" description="7 transmembrane helices usually fused to an inactive transglutaminase" evidence="2">
    <location>
        <begin position="62"/>
        <end position="172"/>
    </location>
</feature>
<name>A0A0G0ML44_9BACT</name>
<evidence type="ECO:0000259" key="2">
    <source>
        <dbReference type="Pfam" id="PF14402"/>
    </source>
</evidence>
<gene>
    <name evidence="3" type="ORF">US96_C0031G0009</name>
</gene>
<keyword evidence="1" id="KW-0812">Transmembrane</keyword>
<feature type="transmembrane region" description="Helical" evidence="1">
    <location>
        <begin position="81"/>
        <end position="101"/>
    </location>
</feature>
<feature type="non-terminal residue" evidence="3">
    <location>
        <position position="1"/>
    </location>
</feature>
<dbReference type="Proteomes" id="UP000034181">
    <property type="component" value="Unassembled WGS sequence"/>
</dbReference>
<keyword evidence="1" id="KW-1133">Transmembrane helix</keyword>
<sequence length="221" mass="23848">PAGSSAEVNLSQGQFIPNTQTEDNFFVSLLSEQELGLPWPFNPLKYAIRGAVTAGVPATTIVMLLLLPLIAAFIAATRHIIGLRGFGIFFPAALSVVFLALGPVLGILLFLIIVFVSVGARSILHSLKLKMQYLPRMSLILLFVSLSVLGLLFLAPLINNQDLTKTSIFPVLPVPHRFSSGLPGERLWPGLQGASNSVNKHIDPVASHRADCRQPDTAAHR</sequence>
<dbReference type="Pfam" id="PF14402">
    <property type="entry name" value="7TM_transglut"/>
    <property type="match status" value="1"/>
</dbReference>